<evidence type="ECO:0000256" key="3">
    <source>
        <dbReference type="ARBA" id="ARBA00006492"/>
    </source>
</evidence>
<reference evidence="19" key="2">
    <citation type="journal article" date="2023" name="Science">
        <title>Genomic signatures of disease resistance in endangered staghorn corals.</title>
        <authorList>
            <person name="Vollmer S.V."/>
            <person name="Selwyn J.D."/>
            <person name="Despard B.A."/>
            <person name="Roesel C.L."/>
        </authorList>
    </citation>
    <scope>NUCLEOTIDE SEQUENCE</scope>
    <source>
        <strain evidence="19">K2</strain>
    </source>
</reference>
<feature type="compositionally biased region" description="Polar residues" evidence="18">
    <location>
        <begin position="104"/>
        <end position="121"/>
    </location>
</feature>
<evidence type="ECO:0000256" key="12">
    <source>
        <dbReference type="ARBA" id="ARBA00023211"/>
    </source>
</evidence>
<evidence type="ECO:0000256" key="13">
    <source>
        <dbReference type="ARBA" id="ARBA00037706"/>
    </source>
</evidence>
<evidence type="ECO:0000256" key="11">
    <source>
        <dbReference type="ARBA" id="ARBA00023136"/>
    </source>
</evidence>
<keyword evidence="12 17" id="KW-0464">Manganese</keyword>
<keyword evidence="8 17" id="KW-0735">Signal-anchor</keyword>
<comment type="catalytic activity">
    <reaction evidence="16 17">
        <text>N(4)-(alpha-D-Man-(1-&gt;3)-[alpha-D-Man-(1-&gt;3)-[alpha-D-Man-(1-&gt;6)]-alpha-D-Man-(1-&gt;6)]-beta-D-Man-(1-&gt;4)-beta-D-GlcNAc-(1-&gt;4)-beta-D-GlcNAc)-L-asparaginyl-[protein] (N-glucan mannose isomer 5A1,2) + UDP-N-acetyl-alpha-D-glucosamine = N(4)-{beta-D-GlcNAc-(1-&gt;2)-alpha-D-Man-(1-&gt;3)-[alpha-D-Man-(1-&gt;3)-[alpha-D-Man-(1-&gt;6)]-alpha-D-Man-(1-&gt;6)]-beta-D-Man-(1-&gt;4)-beta-D-GlcNAc-(1-&gt;4)-beta-D-GlcNAc}-L-asparaginyl-[protein] + UDP + H(+)</text>
        <dbReference type="Rhea" id="RHEA:11456"/>
        <dbReference type="Rhea" id="RHEA-COMP:14367"/>
        <dbReference type="Rhea" id="RHEA-COMP:14368"/>
        <dbReference type="ChEBI" id="CHEBI:15378"/>
        <dbReference type="ChEBI" id="CHEBI:57705"/>
        <dbReference type="ChEBI" id="CHEBI:58223"/>
        <dbReference type="ChEBI" id="CHEBI:59087"/>
        <dbReference type="ChEBI" id="CHEBI:60625"/>
        <dbReference type="EC" id="2.4.1.101"/>
    </reaction>
</comment>
<name>A0AAD9QFM1_ACRCE</name>
<feature type="transmembrane region" description="Helical" evidence="17">
    <location>
        <begin position="12"/>
        <end position="32"/>
    </location>
</feature>
<gene>
    <name evidence="19" type="ORF">P5673_016721</name>
</gene>
<evidence type="ECO:0000256" key="5">
    <source>
        <dbReference type="ARBA" id="ARBA00022679"/>
    </source>
</evidence>
<sequence length="471" mass="53966">MRIVFITKKGWLILLAICVFVVGNIILLYRFVNKHSASFIYEDPRLIEISDKYLDNVADGKLKGIGKVVKQLLKRPSKTASISQEESVDKFTSRAEENREKDLTSNLDGQGDTGDSISNKKSIVEEKQSVNDVVTTNLKTTNDVVAVILVMACNRPTVKRSLDLLLRHRPSAEQFPIVVSQDCGHEETAQVILSYGTQIRHIRQPDLSDVQGVPSNMRSMMGYYKISRHYKWALTQVFDVMEYDTAIVVEDDLDVALDFFEYFTATKPLLAKDPSLWCISAWNDNGKEGMVERNDALYRTDFFPGLGWMITKALWNEFKPKWPLGFWDDWMREPAQRKDRACIRPEIPRTRTFGRIGVSHGQFYDQHLQFIKLNDKFHPFTKTDLSYLIKDNYDRDFITRVHTVPLVTVDQLIGNNAFANEVQIHYSSKQDFEIIAKRLGAMTDFKGGIPRMSYLGVVSIVFQGKTVHLVS</sequence>
<dbReference type="AlphaFoldDB" id="A0AAD9QFM1"/>
<evidence type="ECO:0000313" key="19">
    <source>
        <dbReference type="EMBL" id="KAK2560385.1"/>
    </source>
</evidence>
<proteinExistence type="inferred from homology"/>
<evidence type="ECO:0000256" key="18">
    <source>
        <dbReference type="SAM" id="MobiDB-lite"/>
    </source>
</evidence>
<evidence type="ECO:0000256" key="10">
    <source>
        <dbReference type="ARBA" id="ARBA00023034"/>
    </source>
</evidence>
<keyword evidence="6 17" id="KW-0812">Transmembrane</keyword>
<keyword evidence="20" id="KW-1185">Reference proteome</keyword>
<evidence type="ECO:0000256" key="15">
    <source>
        <dbReference type="ARBA" id="ARBA00041712"/>
    </source>
</evidence>
<evidence type="ECO:0000256" key="1">
    <source>
        <dbReference type="ARBA" id="ARBA00004323"/>
    </source>
</evidence>
<evidence type="ECO:0000256" key="17">
    <source>
        <dbReference type="RuleBase" id="RU368119"/>
    </source>
</evidence>
<dbReference type="Gene3D" id="3.10.180.20">
    <property type="entry name" value="N-Acetylglucosaminyltransferase I, Domain 2"/>
    <property type="match status" value="1"/>
</dbReference>
<keyword evidence="4 17" id="KW-0328">Glycosyltransferase</keyword>
<feature type="compositionally biased region" description="Basic and acidic residues" evidence="18">
    <location>
        <begin position="87"/>
        <end position="103"/>
    </location>
</feature>
<feature type="region of interest" description="Disordered" evidence="18">
    <location>
        <begin position="84"/>
        <end position="121"/>
    </location>
</feature>
<dbReference type="PANTHER" id="PTHR10468">
    <property type="entry name" value="PROTEIN O-LINKED-MANNOSE BETA-1,2-N-ACETYLGLUCOSAMINYLTRANSFERASE 1/ALPHA-1,3-MANNOSYL-GLYCOPROTEIN 2-BETA-N-ACETYLGLUCOSAMINYLTRANSFERASE"/>
    <property type="match status" value="1"/>
</dbReference>
<dbReference type="PANTHER" id="PTHR10468:SF0">
    <property type="entry name" value="ALPHA-1,3-MANNOSYL-GLYCOPROTEIN 2-BETA-N-ACETYLGLUCOSAMINYLTRANSFERASE"/>
    <property type="match status" value="1"/>
</dbReference>
<dbReference type="SUPFAM" id="SSF53448">
    <property type="entry name" value="Nucleotide-diphospho-sugar transferases"/>
    <property type="match status" value="1"/>
</dbReference>
<evidence type="ECO:0000256" key="6">
    <source>
        <dbReference type="ARBA" id="ARBA00022692"/>
    </source>
</evidence>
<evidence type="ECO:0000256" key="14">
    <source>
        <dbReference type="ARBA" id="ARBA00038949"/>
    </source>
</evidence>
<comment type="similarity">
    <text evidence="3 17">Belongs to the glycosyltransferase 13 family.</text>
</comment>
<comment type="subcellular location">
    <subcellularLocation>
        <location evidence="1 17">Golgi apparatus membrane</location>
        <topology evidence="1 17">Single-pass type II membrane protein</topology>
    </subcellularLocation>
</comment>
<evidence type="ECO:0000313" key="20">
    <source>
        <dbReference type="Proteomes" id="UP001249851"/>
    </source>
</evidence>
<evidence type="ECO:0000256" key="9">
    <source>
        <dbReference type="ARBA" id="ARBA00022989"/>
    </source>
</evidence>
<comment type="cofactor">
    <cofactor evidence="17">
        <name>Mn(2+)</name>
        <dbReference type="ChEBI" id="CHEBI:29035"/>
    </cofactor>
    <text evidence="17">The cofactor is mostly bound to the substrate.</text>
</comment>
<keyword evidence="7 17" id="KW-0479">Metal-binding</keyword>
<dbReference type="EC" id="2.4.1.101" evidence="14 17"/>
<comment type="function">
    <text evidence="13 17">Initiates complex N-linked carbohydrate formation. Essential for the conversion of high-mannose to hybrid and complex N-glycans.</text>
</comment>
<keyword evidence="5" id="KW-0808">Transferase</keyword>
<dbReference type="InterPro" id="IPR052261">
    <property type="entry name" value="Glycosyltransferase_13"/>
</dbReference>
<dbReference type="Pfam" id="PF03071">
    <property type="entry name" value="GNT-I"/>
    <property type="match status" value="1"/>
</dbReference>
<dbReference type="FunFam" id="3.90.550.10:FF:000055">
    <property type="entry name" value="Alpha-1,3-mannosyl-glycoprotein 2-beta-N-acetylglucosaminyltransferase"/>
    <property type="match status" value="1"/>
</dbReference>
<dbReference type="InterPro" id="IPR029044">
    <property type="entry name" value="Nucleotide-diphossugar_trans"/>
</dbReference>
<dbReference type="GO" id="GO:0030145">
    <property type="term" value="F:manganese ion binding"/>
    <property type="evidence" value="ECO:0007669"/>
    <property type="project" value="UniProtKB-UniRule"/>
</dbReference>
<dbReference type="Proteomes" id="UP001249851">
    <property type="component" value="Unassembled WGS sequence"/>
</dbReference>
<reference evidence="19" key="1">
    <citation type="journal article" date="2023" name="G3 (Bethesda)">
        <title>Whole genome assembly and annotation of the endangered Caribbean coral Acropora cervicornis.</title>
        <authorList>
            <person name="Selwyn J.D."/>
            <person name="Vollmer S.V."/>
        </authorList>
    </citation>
    <scope>NUCLEOTIDE SEQUENCE</scope>
    <source>
        <strain evidence="19">K2</strain>
    </source>
</reference>
<accession>A0AAD9QFM1</accession>
<protein>
    <recommendedName>
        <fullName evidence="14 17">Alpha-1,3-mannosyl-glycoprotein 2-beta-N-acetylglucosaminyltransferase</fullName>
        <shortName evidence="17">GNT-I</shortName>
        <shortName evidence="17">GlcNAc-T I</shortName>
        <ecNumber evidence="14 17">2.4.1.101</ecNumber>
    </recommendedName>
    <alternativeName>
        <fullName evidence="15 17">N-glycosyl-oligosaccharide-glycoprotein N-acetylglucosaminyltransferase I</fullName>
    </alternativeName>
</protein>
<organism evidence="19 20">
    <name type="scientific">Acropora cervicornis</name>
    <name type="common">Staghorn coral</name>
    <dbReference type="NCBI Taxonomy" id="6130"/>
    <lineage>
        <taxon>Eukaryota</taxon>
        <taxon>Metazoa</taxon>
        <taxon>Cnidaria</taxon>
        <taxon>Anthozoa</taxon>
        <taxon>Hexacorallia</taxon>
        <taxon>Scleractinia</taxon>
        <taxon>Astrocoeniina</taxon>
        <taxon>Acroporidae</taxon>
        <taxon>Acropora</taxon>
    </lineage>
</organism>
<comment type="caution">
    <text evidence="19">The sequence shown here is derived from an EMBL/GenBank/DDBJ whole genome shotgun (WGS) entry which is preliminary data.</text>
</comment>
<evidence type="ECO:0000256" key="4">
    <source>
        <dbReference type="ARBA" id="ARBA00022676"/>
    </source>
</evidence>
<dbReference type="CDD" id="cd02514">
    <property type="entry name" value="GT13_GLCNAC-TI"/>
    <property type="match status" value="1"/>
</dbReference>
<dbReference type="InterPro" id="IPR004139">
    <property type="entry name" value="Glyco_trans_13"/>
</dbReference>
<keyword evidence="11 17" id="KW-0472">Membrane</keyword>
<dbReference type="GO" id="GO:0000139">
    <property type="term" value="C:Golgi membrane"/>
    <property type="evidence" value="ECO:0007669"/>
    <property type="project" value="UniProtKB-SubCell"/>
</dbReference>
<dbReference type="GO" id="GO:0003827">
    <property type="term" value="F:alpha-1,3-mannosylglycoprotein 2-beta-N-acetylglucosaminyltransferase activity"/>
    <property type="evidence" value="ECO:0007669"/>
    <property type="project" value="UniProtKB-UniRule"/>
</dbReference>
<keyword evidence="10 17" id="KW-0333">Golgi apparatus</keyword>
<keyword evidence="9 17" id="KW-1133">Transmembrane helix</keyword>
<dbReference type="Gene3D" id="3.90.550.10">
    <property type="entry name" value="Spore Coat Polysaccharide Biosynthesis Protein SpsA, Chain A"/>
    <property type="match status" value="1"/>
</dbReference>
<comment type="pathway">
    <text evidence="2 17">Protein modification; protein glycosylation.</text>
</comment>
<dbReference type="EMBL" id="JARQWQ010000036">
    <property type="protein sequence ID" value="KAK2560385.1"/>
    <property type="molecule type" value="Genomic_DNA"/>
</dbReference>
<evidence type="ECO:0000256" key="2">
    <source>
        <dbReference type="ARBA" id="ARBA00004922"/>
    </source>
</evidence>
<evidence type="ECO:0000256" key="7">
    <source>
        <dbReference type="ARBA" id="ARBA00022723"/>
    </source>
</evidence>
<evidence type="ECO:0000256" key="16">
    <source>
        <dbReference type="ARBA" id="ARBA00049421"/>
    </source>
</evidence>
<dbReference type="GO" id="GO:0006487">
    <property type="term" value="P:protein N-linked glycosylation"/>
    <property type="evidence" value="ECO:0007669"/>
    <property type="project" value="TreeGrafter"/>
</dbReference>
<evidence type="ECO:0000256" key="8">
    <source>
        <dbReference type="ARBA" id="ARBA00022968"/>
    </source>
</evidence>